<evidence type="ECO:0000313" key="1">
    <source>
        <dbReference type="EMBL" id="VDO64423.1"/>
    </source>
</evidence>
<dbReference type="AlphaFoldDB" id="A0A183FFR4"/>
<accession>A0A183FFR4</accession>
<reference evidence="3" key="2">
    <citation type="submission" date="2019-09" db="UniProtKB">
        <authorList>
            <consortium name="WormBaseParasite"/>
        </authorList>
    </citation>
    <scope>IDENTIFICATION</scope>
</reference>
<name>A0A183FFR4_HELPZ</name>
<evidence type="ECO:0000313" key="2">
    <source>
        <dbReference type="Proteomes" id="UP000050761"/>
    </source>
</evidence>
<evidence type="ECO:0000313" key="3">
    <source>
        <dbReference type="WBParaSite" id="HPBE_0000539801-mRNA-1"/>
    </source>
</evidence>
<dbReference type="WBParaSite" id="HPBE_0000539801-mRNA-1">
    <property type="protein sequence ID" value="HPBE_0000539801-mRNA-1"/>
    <property type="gene ID" value="HPBE_0000539801"/>
</dbReference>
<protein>
    <submittedName>
        <fullName evidence="1 3">Uncharacterized protein</fullName>
    </submittedName>
</protein>
<dbReference type="Proteomes" id="UP000050761">
    <property type="component" value="Unassembled WGS sequence"/>
</dbReference>
<keyword evidence="2" id="KW-1185">Reference proteome</keyword>
<sequence>MHRHVKSGVTEGKVRAFGKRVCARGRLSVCFGKHSPADRRRREGTGRLLSCERRTQKTLLPCTAANTATAVVSPVRSVMRSSPPICRLPDRGLQVRYKWSASVDLRKILRPIPVEPLQAIRRYGRAAQQWLTMV</sequence>
<reference evidence="1 2" key="1">
    <citation type="submission" date="2018-11" db="EMBL/GenBank/DDBJ databases">
        <authorList>
            <consortium name="Pathogen Informatics"/>
        </authorList>
    </citation>
    <scope>NUCLEOTIDE SEQUENCE [LARGE SCALE GENOMIC DNA]</scope>
</reference>
<organism evidence="2 3">
    <name type="scientific">Heligmosomoides polygyrus</name>
    <name type="common">Parasitic roundworm</name>
    <dbReference type="NCBI Taxonomy" id="6339"/>
    <lineage>
        <taxon>Eukaryota</taxon>
        <taxon>Metazoa</taxon>
        <taxon>Ecdysozoa</taxon>
        <taxon>Nematoda</taxon>
        <taxon>Chromadorea</taxon>
        <taxon>Rhabditida</taxon>
        <taxon>Rhabditina</taxon>
        <taxon>Rhabditomorpha</taxon>
        <taxon>Strongyloidea</taxon>
        <taxon>Heligmosomidae</taxon>
        <taxon>Heligmosomoides</taxon>
    </lineage>
</organism>
<dbReference type="EMBL" id="UZAH01025463">
    <property type="protein sequence ID" value="VDO64423.1"/>
    <property type="molecule type" value="Genomic_DNA"/>
</dbReference>
<proteinExistence type="predicted"/>
<accession>A0A3P7YI90</accession>
<gene>
    <name evidence="1" type="ORF">HPBE_LOCUS5399</name>
</gene>